<dbReference type="Pfam" id="PF09534">
    <property type="entry name" value="Trp_oprn_chp"/>
    <property type="match status" value="1"/>
</dbReference>
<proteinExistence type="predicted"/>
<evidence type="ECO:0000256" key="2">
    <source>
        <dbReference type="SAM" id="Phobius"/>
    </source>
</evidence>
<sequence length="233" mass="23986">MPHRRPHLLRRGPAGSGRGAGVTKRSTFGPVVLLGLATAGLAAVAGNKTWTEAHRPTGSCNPADLPAGIVWSDFAQRSPLAGAVALVLLAAWGVLLVTRGKVRRAMAGVAVLAAAGYLATAIEAAWSLRDLTERKAAERIGHVAGCGEARVWMSDTWWHAALVAGAVAVIVAAFAVVLTPHWPEMGSRYDAPSAGDSAPAAPLAEQSSMDLWKSLDAGHDPTIGPDDTSGPSA</sequence>
<keyword evidence="4" id="KW-1185">Reference proteome</keyword>
<dbReference type="OrthoDB" id="3712369at2"/>
<keyword evidence="2" id="KW-0812">Transmembrane</keyword>
<name>A0A4R1C0W2_9ACTN</name>
<feature type="transmembrane region" description="Helical" evidence="2">
    <location>
        <begin position="80"/>
        <end position="98"/>
    </location>
</feature>
<evidence type="ECO:0000256" key="1">
    <source>
        <dbReference type="SAM" id="MobiDB-lite"/>
    </source>
</evidence>
<reference evidence="3 4" key="1">
    <citation type="submission" date="2019-03" db="EMBL/GenBank/DDBJ databases">
        <authorList>
            <person name="Kim M.K.M."/>
        </authorList>
    </citation>
    <scope>NUCLEOTIDE SEQUENCE [LARGE SCALE GENOMIC DNA]</scope>
    <source>
        <strain evidence="3 4">18JY15-6</strain>
    </source>
</reference>
<feature type="transmembrane region" description="Helical" evidence="2">
    <location>
        <begin position="28"/>
        <end position="46"/>
    </location>
</feature>
<comment type="caution">
    <text evidence="3">The sequence shown here is derived from an EMBL/GenBank/DDBJ whole genome shotgun (WGS) entry which is preliminary data.</text>
</comment>
<feature type="compositionally biased region" description="Basic residues" evidence="1">
    <location>
        <begin position="1"/>
        <end position="10"/>
    </location>
</feature>
<keyword evidence="2" id="KW-0472">Membrane</keyword>
<dbReference type="Proteomes" id="UP000295453">
    <property type="component" value="Unassembled WGS sequence"/>
</dbReference>
<accession>A0A4R1C0W2</accession>
<feature type="region of interest" description="Disordered" evidence="1">
    <location>
        <begin position="214"/>
        <end position="233"/>
    </location>
</feature>
<organism evidence="3 4">
    <name type="scientific">Nocardioides jejuensis</name>
    <dbReference type="NCBI Taxonomy" id="2502782"/>
    <lineage>
        <taxon>Bacteria</taxon>
        <taxon>Bacillati</taxon>
        <taxon>Actinomycetota</taxon>
        <taxon>Actinomycetes</taxon>
        <taxon>Propionibacteriales</taxon>
        <taxon>Nocardioidaceae</taxon>
        <taxon>Nocardioides</taxon>
    </lineage>
</organism>
<keyword evidence="2" id="KW-1133">Transmembrane helix</keyword>
<feature type="transmembrane region" description="Helical" evidence="2">
    <location>
        <begin position="105"/>
        <end position="126"/>
    </location>
</feature>
<evidence type="ECO:0000313" key="4">
    <source>
        <dbReference type="Proteomes" id="UP000295453"/>
    </source>
</evidence>
<dbReference type="AlphaFoldDB" id="A0A4R1C0W2"/>
<feature type="transmembrane region" description="Helical" evidence="2">
    <location>
        <begin position="157"/>
        <end position="178"/>
    </location>
</feature>
<evidence type="ECO:0008006" key="5">
    <source>
        <dbReference type="Google" id="ProtNLM"/>
    </source>
</evidence>
<feature type="region of interest" description="Disordered" evidence="1">
    <location>
        <begin position="1"/>
        <end position="23"/>
    </location>
</feature>
<protein>
    <recommendedName>
        <fullName evidence="5">Trp biosynthesis protein</fullName>
    </recommendedName>
</protein>
<dbReference type="InterPro" id="IPR019051">
    <property type="entry name" value="Trp_biosyn_TM_oprn/chp"/>
</dbReference>
<evidence type="ECO:0000313" key="3">
    <source>
        <dbReference type="EMBL" id="TCJ23628.1"/>
    </source>
</evidence>
<dbReference type="EMBL" id="SJZJ01000016">
    <property type="protein sequence ID" value="TCJ23628.1"/>
    <property type="molecule type" value="Genomic_DNA"/>
</dbReference>
<gene>
    <name evidence="3" type="ORF">EPD65_10165</name>
</gene>